<accession>A0ABS6WFA6</accession>
<organism evidence="2 3">
    <name type="scientific">Bifidobacterium miconis</name>
    <dbReference type="NCBI Taxonomy" id="2834435"/>
    <lineage>
        <taxon>Bacteria</taxon>
        <taxon>Bacillati</taxon>
        <taxon>Actinomycetota</taxon>
        <taxon>Actinomycetes</taxon>
        <taxon>Bifidobacteriales</taxon>
        <taxon>Bifidobacteriaceae</taxon>
        <taxon>Bifidobacterium</taxon>
    </lineage>
</organism>
<keyword evidence="3" id="KW-1185">Reference proteome</keyword>
<sequence length="60" mass="6463">MGFSFRKSKSLGKGLRLNLGKKGVSVSVKVGNTTFSSTGRVTTRIAPGISYSTSLKRKRK</sequence>
<dbReference type="InterPro" id="IPR025330">
    <property type="entry name" value="DUF4236"/>
</dbReference>
<evidence type="ECO:0000259" key="1">
    <source>
        <dbReference type="Pfam" id="PF14020"/>
    </source>
</evidence>
<dbReference type="EMBL" id="JAHBBH010000015">
    <property type="protein sequence ID" value="MBW3092627.1"/>
    <property type="molecule type" value="Genomic_DNA"/>
</dbReference>
<gene>
    <name evidence="2" type="ORF">KIH79_06635</name>
</gene>
<feature type="domain" description="DUF4236" evidence="1">
    <location>
        <begin position="3"/>
        <end position="51"/>
    </location>
</feature>
<dbReference type="RefSeq" id="WP_219058696.1">
    <property type="nucleotide sequence ID" value="NZ_JAHBBH010000015.1"/>
</dbReference>
<name>A0ABS6WFA6_9BIFI</name>
<comment type="caution">
    <text evidence="2">The sequence shown here is derived from an EMBL/GenBank/DDBJ whole genome shotgun (WGS) entry which is preliminary data.</text>
</comment>
<reference evidence="2 3" key="1">
    <citation type="submission" date="2021-05" db="EMBL/GenBank/DDBJ databases">
        <title>Phylogenetic classification of ten novel species belonging to the genus Bifidobacterium comprising B. colchicus sp. nov., B. abeli sp. nov., B. bicoloris sp. nov., B. guerezis sp. nov., B. rosaliae sp. nov., B. santillanensis sp. nov., B. argentati sp. nov., B. amazzoni sp. nov., B. pluviali sp. nov., and B. pinnaculum sp. nov.</title>
        <authorList>
            <person name="Lugli G.A."/>
            <person name="Ruiz Garcia L."/>
            <person name="Margolles A."/>
            <person name="Ventura M."/>
        </authorList>
    </citation>
    <scope>NUCLEOTIDE SEQUENCE [LARGE SCALE GENOMIC DNA]</scope>
    <source>
        <strain evidence="2 3">82T10</strain>
    </source>
</reference>
<evidence type="ECO:0000313" key="2">
    <source>
        <dbReference type="EMBL" id="MBW3092627.1"/>
    </source>
</evidence>
<evidence type="ECO:0000313" key="3">
    <source>
        <dbReference type="Proteomes" id="UP000700815"/>
    </source>
</evidence>
<dbReference type="Pfam" id="PF14020">
    <property type="entry name" value="DUF4236"/>
    <property type="match status" value="1"/>
</dbReference>
<proteinExistence type="predicted"/>
<dbReference type="Proteomes" id="UP000700815">
    <property type="component" value="Unassembled WGS sequence"/>
</dbReference>
<protein>
    <submittedName>
        <fullName evidence="2">DUF4236 domain-containing protein</fullName>
    </submittedName>
</protein>